<name>A0AAN0VIK1_9RHOB</name>
<dbReference type="EMBL" id="CP003984">
    <property type="protein sequence ID" value="AII87236.1"/>
    <property type="molecule type" value="Genomic_DNA"/>
</dbReference>
<dbReference type="AlphaFoldDB" id="A0AAN0VIK1"/>
<evidence type="ECO:0000313" key="3">
    <source>
        <dbReference type="Proteomes" id="UP000028680"/>
    </source>
</evidence>
<dbReference type="KEGG" id="ptp:RCA23_c17010"/>
<evidence type="ECO:0000256" key="1">
    <source>
        <dbReference type="SAM" id="Phobius"/>
    </source>
</evidence>
<evidence type="ECO:0000313" key="2">
    <source>
        <dbReference type="EMBL" id="AII87236.1"/>
    </source>
</evidence>
<dbReference type="Proteomes" id="UP000028680">
    <property type="component" value="Chromosome"/>
</dbReference>
<accession>A0AAN0VIK1</accession>
<protein>
    <submittedName>
        <fullName evidence="2">Uncharacterized protein</fullName>
    </submittedName>
</protein>
<keyword evidence="3" id="KW-1185">Reference proteome</keyword>
<sequence>MGMRITGIEFRQRHDRPLDGLYALLHTAGTMIAYATSLQIVSVILMLITSSKQGLVDLILATVVVNRAARRASN</sequence>
<feature type="transmembrane region" description="Helical" evidence="1">
    <location>
        <begin position="21"/>
        <end position="48"/>
    </location>
</feature>
<keyword evidence="1" id="KW-0812">Transmembrane</keyword>
<reference evidence="2 3" key="1">
    <citation type="journal article" date="2014" name="ISME J.">
        <title>Adaptation of an abundant Roseobacter RCA organism to pelagic systems revealed by genomic and transcriptomic analyses.</title>
        <authorList>
            <person name="Voget S."/>
            <person name="Wemheuer B."/>
            <person name="Brinkhoff T."/>
            <person name="Vollmers J."/>
            <person name="Dietrich S."/>
            <person name="Giebel H.A."/>
            <person name="Beardsley C."/>
            <person name="Sardemann C."/>
            <person name="Bakenhus I."/>
            <person name="Billerbeck S."/>
            <person name="Daniel R."/>
            <person name="Simon M."/>
        </authorList>
    </citation>
    <scope>NUCLEOTIDE SEQUENCE [LARGE SCALE GENOMIC DNA]</scope>
    <source>
        <strain evidence="2 3">RCA23</strain>
    </source>
</reference>
<organism evidence="2 3">
    <name type="scientific">Planktomarina temperata RCA23</name>
    <dbReference type="NCBI Taxonomy" id="666509"/>
    <lineage>
        <taxon>Bacteria</taxon>
        <taxon>Pseudomonadati</taxon>
        <taxon>Pseudomonadota</taxon>
        <taxon>Alphaproteobacteria</taxon>
        <taxon>Rhodobacterales</taxon>
        <taxon>Paracoccaceae</taxon>
        <taxon>Planktomarina</taxon>
    </lineage>
</organism>
<keyword evidence="1" id="KW-0472">Membrane</keyword>
<gene>
    <name evidence="2" type="ORF">RCA23_c17010</name>
</gene>
<keyword evidence="1" id="KW-1133">Transmembrane helix</keyword>
<proteinExistence type="predicted"/>